<feature type="region of interest" description="Disordered" evidence="1">
    <location>
        <begin position="101"/>
        <end position="138"/>
    </location>
</feature>
<dbReference type="GeneID" id="101894676"/>
<sequence length="466" mass="49912">MANSKERNSSNCSNTTVATTTNTTLAISNKSSGKNFRESRISFNGKPQRANSSLRPCPPQKHAIRNGCSQNGPALPMPRKGSGSDIISFITNSITTMATATATTTASSTTIPNSSALGTIESRMPSSSSSSSSSSPSFVDDFRVNSATSSSAKVPTTNTSNTQTIKATTDSLLAATATATNSDTANNTATETLTASATSRMTFSTSAASSSSVPSSSSPSLLSTLPASRIAIRRRRRATISSSSAAICGGTKHNFLPTISLKSYFFLWHFFCILAPCLSLSMTEVRIPKHIMRHEDAALGCKYDLDGESLYSVKWYKDGFEFYRYVPRDMPPGQVFPLPGVDVDLQNSTDNVVVLRRVTLQSTGRYRCEVSGEAPSFQTVSGHEDMIVVVTPLAGPQITGGKPRYQIGDLVSVNCTSAPSKPICHLSWLINGNHANRSFLRYYEPKVVGREGLEVATLGLEFRVRG</sequence>
<dbReference type="Gene3D" id="2.60.40.10">
    <property type="entry name" value="Immunoglobulins"/>
    <property type="match status" value="1"/>
</dbReference>
<organism evidence="3 4">
    <name type="scientific">Musca domestica</name>
    <name type="common">House fly</name>
    <dbReference type="NCBI Taxonomy" id="7370"/>
    <lineage>
        <taxon>Eukaryota</taxon>
        <taxon>Metazoa</taxon>
        <taxon>Ecdysozoa</taxon>
        <taxon>Arthropoda</taxon>
        <taxon>Hexapoda</taxon>
        <taxon>Insecta</taxon>
        <taxon>Pterygota</taxon>
        <taxon>Neoptera</taxon>
        <taxon>Endopterygota</taxon>
        <taxon>Diptera</taxon>
        <taxon>Brachycera</taxon>
        <taxon>Muscomorpha</taxon>
        <taxon>Muscoidea</taxon>
        <taxon>Muscidae</taxon>
        <taxon>Musca</taxon>
    </lineage>
</organism>
<dbReference type="SUPFAM" id="SSF48726">
    <property type="entry name" value="Immunoglobulin"/>
    <property type="match status" value="1"/>
</dbReference>
<keyword evidence="3" id="KW-1185">Reference proteome</keyword>
<gene>
    <name evidence="4" type="primary">LOC101894676</name>
</gene>
<dbReference type="InterPro" id="IPR036179">
    <property type="entry name" value="Ig-like_dom_sf"/>
</dbReference>
<dbReference type="PANTHER" id="PTHR21261:SF15">
    <property type="entry name" value="BEATEN PATH IIIA, ISOFORM D-RELATED"/>
    <property type="match status" value="1"/>
</dbReference>
<protein>
    <submittedName>
        <fullName evidence="4">Mucin-5AC-like</fullName>
    </submittedName>
</protein>
<dbReference type="PROSITE" id="PS50835">
    <property type="entry name" value="IG_LIKE"/>
    <property type="match status" value="1"/>
</dbReference>
<dbReference type="PANTHER" id="PTHR21261">
    <property type="entry name" value="BEAT PROTEIN"/>
    <property type="match status" value="1"/>
</dbReference>
<evidence type="ECO:0000313" key="3">
    <source>
        <dbReference type="Proteomes" id="UP001652621"/>
    </source>
</evidence>
<name>A0ABM3V2B6_MUSDO</name>
<proteinExistence type="predicted"/>
<dbReference type="InterPro" id="IPR007110">
    <property type="entry name" value="Ig-like_dom"/>
</dbReference>
<feature type="region of interest" description="Disordered" evidence="1">
    <location>
        <begin position="23"/>
        <end position="80"/>
    </location>
</feature>
<feature type="compositionally biased region" description="Polar residues" evidence="1">
    <location>
        <begin position="25"/>
        <end position="34"/>
    </location>
</feature>
<evidence type="ECO:0000313" key="4">
    <source>
        <dbReference type="RefSeq" id="XP_058979926.1"/>
    </source>
</evidence>
<evidence type="ECO:0000259" key="2">
    <source>
        <dbReference type="PROSITE" id="PS50835"/>
    </source>
</evidence>
<feature type="compositionally biased region" description="Low complexity" evidence="1">
    <location>
        <begin position="101"/>
        <end position="116"/>
    </location>
</feature>
<feature type="domain" description="Ig-like" evidence="2">
    <location>
        <begin position="276"/>
        <end position="381"/>
    </location>
</feature>
<evidence type="ECO:0000256" key="1">
    <source>
        <dbReference type="SAM" id="MobiDB-lite"/>
    </source>
</evidence>
<feature type="compositionally biased region" description="Low complexity" evidence="1">
    <location>
        <begin position="125"/>
        <end position="137"/>
    </location>
</feature>
<reference evidence="4" key="1">
    <citation type="submission" date="2025-08" db="UniProtKB">
        <authorList>
            <consortium name="RefSeq"/>
        </authorList>
    </citation>
    <scope>IDENTIFICATION</scope>
    <source>
        <strain evidence="4">Aabys</strain>
        <tissue evidence="4">Whole body</tissue>
    </source>
</reference>
<dbReference type="InterPro" id="IPR013783">
    <property type="entry name" value="Ig-like_fold"/>
</dbReference>
<dbReference type="Proteomes" id="UP001652621">
    <property type="component" value="Unplaced"/>
</dbReference>
<accession>A0ABM3V2B6</accession>
<dbReference type="RefSeq" id="XP_058979926.1">
    <property type="nucleotide sequence ID" value="XM_059123943.1"/>
</dbReference>